<dbReference type="InterPro" id="IPR050923">
    <property type="entry name" value="Cell_Proc_Reg/RNA_Proc"/>
</dbReference>
<feature type="domain" description="FHA" evidence="1">
    <location>
        <begin position="22"/>
        <end position="71"/>
    </location>
</feature>
<name>A0A5S9IRE3_UABAM</name>
<dbReference type="InterPro" id="IPR008984">
    <property type="entry name" value="SMAD_FHA_dom_sf"/>
</dbReference>
<sequence length="451" mass="51434">MAVLRLKITRGFSKVFEIDRKLTIGRRTGNDIVVLDKGISRNHACVFPEGSEIIIEDLNSSNGVQVNGVKISKRKVLENKDVIVIGHKQLVFSTEIIKKLDVKKLAETLKQDPYMDQIKNVYLILNSTTPREFSSFREMRNTIGKMQQMIKSLEKIVTSGQKIHGKSSQDIENALEFLKNPTVKQQRKTAAMTLSIRRSDEEVKYLKKLGSQIERTLHEYLIDEVIITKEVLWDIFSSCGMTEKETIAELIMTGSLSDNFFNLLKTSQEEAVKAGENPVTDVLSFFDTMDDEIMKEDTVQVAGAVVGEISEIEKNYIEDGDTRLQKTTKRHMRGEFDLLTQIASHLLTSTNVCQDSVHALMRLSAYHFDESYIKETLEVIGNAFCCPDHFAGYDELQDDLKKIDLDIENIKVKLPSKSDEDLFELSEKVKSRLLGLFVKYPHLEEYVPYTE</sequence>
<dbReference type="SUPFAM" id="SSF49879">
    <property type="entry name" value="SMAD/FHA domain"/>
    <property type="match status" value="1"/>
</dbReference>
<dbReference type="Gene3D" id="2.60.200.20">
    <property type="match status" value="1"/>
</dbReference>
<dbReference type="PROSITE" id="PS50006">
    <property type="entry name" value="FHA_DOMAIN"/>
    <property type="match status" value="1"/>
</dbReference>
<dbReference type="EMBL" id="AP019860">
    <property type="protein sequence ID" value="BBM86728.1"/>
    <property type="molecule type" value="Genomic_DNA"/>
</dbReference>
<dbReference type="InterPro" id="IPR000253">
    <property type="entry name" value="FHA_dom"/>
</dbReference>
<organism evidence="2 3">
    <name type="scientific">Uabimicrobium amorphum</name>
    <dbReference type="NCBI Taxonomy" id="2596890"/>
    <lineage>
        <taxon>Bacteria</taxon>
        <taxon>Pseudomonadati</taxon>
        <taxon>Planctomycetota</taxon>
        <taxon>Candidatus Uabimicrobiia</taxon>
        <taxon>Candidatus Uabimicrobiales</taxon>
        <taxon>Candidatus Uabimicrobiaceae</taxon>
        <taxon>Candidatus Uabimicrobium</taxon>
    </lineage>
</organism>
<evidence type="ECO:0000313" key="2">
    <source>
        <dbReference type="EMBL" id="BBM86728.1"/>
    </source>
</evidence>
<evidence type="ECO:0000313" key="3">
    <source>
        <dbReference type="Proteomes" id="UP000326354"/>
    </source>
</evidence>
<keyword evidence="3" id="KW-1185">Reference proteome</keyword>
<reference evidence="2 3" key="1">
    <citation type="submission" date="2019-08" db="EMBL/GenBank/DDBJ databases">
        <title>Complete genome sequence of Candidatus Uab amorphum.</title>
        <authorList>
            <person name="Shiratori T."/>
            <person name="Suzuki S."/>
            <person name="Kakizawa Y."/>
            <person name="Ishida K."/>
        </authorList>
    </citation>
    <scope>NUCLEOTIDE SEQUENCE [LARGE SCALE GENOMIC DNA]</scope>
    <source>
        <strain evidence="2 3">SRT547</strain>
    </source>
</reference>
<dbReference type="OrthoDB" id="151099at2"/>
<dbReference type="Proteomes" id="UP000326354">
    <property type="component" value="Chromosome"/>
</dbReference>
<accession>A0A5S9IRE3</accession>
<dbReference type="RefSeq" id="WP_151970772.1">
    <property type="nucleotide sequence ID" value="NZ_AP019860.1"/>
</dbReference>
<dbReference type="CDD" id="cd00060">
    <property type="entry name" value="FHA"/>
    <property type="match status" value="1"/>
</dbReference>
<dbReference type="KEGG" id="uam:UABAM_05115"/>
<proteinExistence type="predicted"/>
<dbReference type="SMART" id="SM00240">
    <property type="entry name" value="FHA"/>
    <property type="match status" value="1"/>
</dbReference>
<dbReference type="AlphaFoldDB" id="A0A5S9IRE3"/>
<protein>
    <submittedName>
        <fullName evidence="2">Peptide-binding protein</fullName>
    </submittedName>
</protein>
<dbReference type="PANTHER" id="PTHR23308">
    <property type="entry name" value="NUCLEAR INHIBITOR OF PROTEIN PHOSPHATASE-1"/>
    <property type="match status" value="1"/>
</dbReference>
<dbReference type="Pfam" id="PF00498">
    <property type="entry name" value="FHA"/>
    <property type="match status" value="1"/>
</dbReference>
<gene>
    <name evidence="2" type="ORF">UABAM_05115</name>
</gene>
<evidence type="ECO:0000259" key="1">
    <source>
        <dbReference type="PROSITE" id="PS50006"/>
    </source>
</evidence>